<dbReference type="GO" id="GO:0005634">
    <property type="term" value="C:nucleus"/>
    <property type="evidence" value="ECO:0007669"/>
    <property type="project" value="TreeGrafter"/>
</dbReference>
<dbReference type="AlphaFoldDB" id="A0AAD7XQW5"/>
<evidence type="ECO:0000256" key="2">
    <source>
        <dbReference type="ARBA" id="ARBA00022643"/>
    </source>
</evidence>
<dbReference type="SUPFAM" id="SSF55785">
    <property type="entry name" value="PYP-like sensor domain (PAS domain)"/>
    <property type="match status" value="2"/>
</dbReference>
<organism evidence="6 7">
    <name type="scientific">Chrysophaeum taylorii</name>
    <dbReference type="NCBI Taxonomy" id="2483200"/>
    <lineage>
        <taxon>Eukaryota</taxon>
        <taxon>Sar</taxon>
        <taxon>Stramenopiles</taxon>
        <taxon>Ochrophyta</taxon>
        <taxon>Pelagophyceae</taxon>
        <taxon>Pelagomonadales</taxon>
        <taxon>Pelagomonadaceae</taxon>
        <taxon>Chrysophaeum</taxon>
    </lineage>
</organism>
<feature type="non-terminal residue" evidence="6">
    <location>
        <position position="1"/>
    </location>
</feature>
<feature type="region of interest" description="Disordered" evidence="4">
    <location>
        <begin position="992"/>
        <end position="1021"/>
    </location>
</feature>
<dbReference type="Pfam" id="PF13426">
    <property type="entry name" value="PAS_9"/>
    <property type="match status" value="2"/>
</dbReference>
<name>A0AAD7XQW5_9STRA</name>
<dbReference type="PANTHER" id="PTHR47429">
    <property type="entry name" value="PROTEIN TWIN LOV 1"/>
    <property type="match status" value="1"/>
</dbReference>
<feature type="compositionally biased region" description="Low complexity" evidence="4">
    <location>
        <begin position="704"/>
        <end position="715"/>
    </location>
</feature>
<feature type="region of interest" description="Disordered" evidence="4">
    <location>
        <begin position="698"/>
        <end position="733"/>
    </location>
</feature>
<keyword evidence="7" id="KW-1185">Reference proteome</keyword>
<evidence type="ECO:0000256" key="1">
    <source>
        <dbReference type="ARBA" id="ARBA00022630"/>
    </source>
</evidence>
<keyword evidence="2" id="KW-0288">FMN</keyword>
<dbReference type="InterPro" id="IPR035965">
    <property type="entry name" value="PAS-like_dom_sf"/>
</dbReference>
<proteinExistence type="predicted"/>
<dbReference type="CDD" id="cd00130">
    <property type="entry name" value="PAS"/>
    <property type="match status" value="1"/>
</dbReference>
<dbReference type="EMBL" id="JAQMWT010000005">
    <property type="protein sequence ID" value="KAJ8614546.1"/>
    <property type="molecule type" value="Genomic_DNA"/>
</dbReference>
<feature type="compositionally biased region" description="Gly residues" evidence="4">
    <location>
        <begin position="720"/>
        <end position="730"/>
    </location>
</feature>
<keyword evidence="3" id="KW-0157">Chromophore</keyword>
<keyword evidence="1" id="KW-0285">Flavoprotein</keyword>
<dbReference type="InterPro" id="IPR001610">
    <property type="entry name" value="PAC"/>
</dbReference>
<evidence type="ECO:0000256" key="3">
    <source>
        <dbReference type="ARBA" id="ARBA00022991"/>
    </source>
</evidence>
<accession>A0AAD7XQW5</accession>
<feature type="compositionally biased region" description="Basic and acidic residues" evidence="4">
    <location>
        <begin position="992"/>
        <end position="1020"/>
    </location>
</feature>
<comment type="caution">
    <text evidence="6">The sequence shown here is derived from an EMBL/GenBank/DDBJ whole genome shotgun (WGS) entry which is preliminary data.</text>
</comment>
<dbReference type="NCBIfam" id="TIGR00229">
    <property type="entry name" value="sensory_box"/>
    <property type="match status" value="1"/>
</dbReference>
<dbReference type="InterPro" id="IPR000014">
    <property type="entry name" value="PAS"/>
</dbReference>
<dbReference type="SMART" id="SM00086">
    <property type="entry name" value="PAC"/>
    <property type="match status" value="1"/>
</dbReference>
<feature type="domain" description="PAS" evidence="5">
    <location>
        <begin position="222"/>
        <end position="316"/>
    </location>
</feature>
<dbReference type="Proteomes" id="UP001230188">
    <property type="component" value="Unassembled WGS sequence"/>
</dbReference>
<dbReference type="PANTHER" id="PTHR47429:SF2">
    <property type="entry name" value="PROTEIN TWIN LOV 1"/>
    <property type="match status" value="1"/>
</dbReference>
<evidence type="ECO:0000259" key="5">
    <source>
        <dbReference type="Pfam" id="PF13426"/>
    </source>
</evidence>
<feature type="domain" description="PAS" evidence="5">
    <location>
        <begin position="521"/>
        <end position="627"/>
    </location>
</feature>
<protein>
    <recommendedName>
        <fullName evidence="5">PAS domain-containing protein</fullName>
    </recommendedName>
</protein>
<evidence type="ECO:0000313" key="6">
    <source>
        <dbReference type="EMBL" id="KAJ8614546.1"/>
    </source>
</evidence>
<gene>
    <name evidence="6" type="ORF">CTAYLR_000856</name>
</gene>
<evidence type="ECO:0000313" key="7">
    <source>
        <dbReference type="Proteomes" id="UP001230188"/>
    </source>
</evidence>
<evidence type="ECO:0000256" key="4">
    <source>
        <dbReference type="SAM" id="MobiDB-lite"/>
    </source>
</evidence>
<sequence length="1263" mass="142327">MSETHGRLTGIRTHGRLGVQHQGGGILSAPLTNDLAELLLVALKSRVIRRDVLPLLSQEEAEALKFVERARELRVLSKTYHQERALRLAAMLYKTHFMGGNSRKFDGIGQHDRTAMTAALWERARKNTDQLRSYEVLEEVLEAASQRGSMLGLSLLPRLVTTLNFDDLLEEMGDSEQELPMVRALESIREIRHQGPEEWLLMFRSVVDKLKAAVVLSDMSIPGGPMICVNSTFCTITGYARQEAEGRNCRFLQGPATQLESLRVIQRTLASAADCQVAIYNYRKNGQIFLNLLSMRPVLDIDGKYTYVVAVQFEVNETCVLSQQRKLRMLDDLLALMPKAVPFKRLRIRDRPVPPVTSLRVSYDEEDERAVIWRCTFFATRLKWLTSPVAAITWLLSIVKLRHHLRELAASVDLGSAATLFAFEQAVAQKKGSPEWESHVDVLAKTFLPKVMLHPKSVELVAIIRQVEKDEKEEPAISNLLCAPSDTLDQGNPACSQEERLAKGFLHGITNAARDAPVSCIVVDVMTPGLPIVFANSRFLRLAGVSSENDVLGKNCRFLQGDVSQTTQRYLMEEIANSIRERQGVMVKMYNYARGKVFQNLIVLHPVFSTAGGEYLYQIGAQVNMSENGESVEANLANLERFVALLPETVDITSETDRATLLLSTTTIKDVHTCRVGDRPADDALEAKSSSITELPTIEEQQRQKQQQQQQQTKQAPEGNQGGGGSGGVGWHDMPQASCDPKLRLEIESECLQAIVKMTSAKWLDVPEQTTAALFRQKGLCHDAFTAFAAKRSRVAKALVRCWDIIEEILTEPVLADQKQLALKYHAVWQENPLFLFAKTEIPVGALSKLDFNWDPILQQLPHTQARCERVLSVHVLPDFLSSTDGQEMIRKLLGHPDSSLAYLKDPHAYMDENPADGEAFKLPPVPEVHPDLYTAAQHPSTGVPVLAVKAGCADKSSFWLEMISNLIGDDDSSSLREKERLQSLDGAVVDTRDEQRQHHEDAINKGEHLGADDEGRSQVDARSVGGVSTNLHLKSLVQERTALRRDGLMEKALELDAPIAQLQAEYRKERDERLTRVLENAKRRLQHQHQIRFRDLEAKHKQERMALDKQIDEGLERIREEHQVQTSNYIAEVMSKTGAKSDGEDDENKDTKPYLAKNQRHHIRTTTKPPEMVHQLKMAKHLRRKRRYAEAHDAERKARDIDLENTKTLCESVKKMATGTRLQNLVLQQETAVKLFQRRQASRLNNMYRRQEAAVTNLENLH</sequence>
<reference evidence="6" key="1">
    <citation type="submission" date="2023-01" db="EMBL/GenBank/DDBJ databases">
        <title>Metagenome sequencing of chrysophaentin producing Chrysophaeum taylorii.</title>
        <authorList>
            <person name="Davison J."/>
            <person name="Bewley C."/>
        </authorList>
    </citation>
    <scope>NUCLEOTIDE SEQUENCE</scope>
    <source>
        <strain evidence="6">NIES-1699</strain>
    </source>
</reference>
<dbReference type="Gene3D" id="3.30.450.20">
    <property type="entry name" value="PAS domain"/>
    <property type="match status" value="2"/>
</dbReference>